<reference evidence="1 2" key="1">
    <citation type="submission" date="2021-06" db="EMBL/GenBank/DDBJ databases">
        <title>44 bacteria genomes isolated from Dapeng, Shenzhen.</title>
        <authorList>
            <person name="Zheng W."/>
            <person name="Yu S."/>
            <person name="Huang Y."/>
        </authorList>
    </citation>
    <scope>NUCLEOTIDE SEQUENCE [LARGE SCALE GENOMIC DNA]</scope>
    <source>
        <strain evidence="1 2">DP5N14-6</strain>
    </source>
</reference>
<dbReference type="RefSeq" id="WP_222583674.1">
    <property type="nucleotide sequence ID" value="NZ_JAHVHP010000001.1"/>
</dbReference>
<sequence>MNPIFFTLCSNNYLAQAKTLGDSVLKFYLDSRFIIGLVDYPDDQIDYNFFEGMEILPFDQLGFTEFGDMLSRYNVIEFNTSVKPFYIDYLWSNYGTDHSIIYLDPDILLYRPMDHVTEALKTHSVVLTPMFCEAPAETSLDELVALRHGMFNLGFIALRFTEESNRLIQWWKSRLRTHCLIDKPRGIFVDQKWMDLAPLLFDGVFILKNRGYNMAWWNFAERKLLDSGSDYSVNQPDQLLYFFHFSGFKPGSEYITGRSGESQFAYENRPELKRLGEEYGSILLENRYNFFSQLEPKLSFYTPKVTFKSRVKTSLKKLLRKLV</sequence>
<evidence type="ECO:0000313" key="1">
    <source>
        <dbReference type="EMBL" id="MBY5950849.1"/>
    </source>
</evidence>
<dbReference type="Gene3D" id="3.90.550.10">
    <property type="entry name" value="Spore Coat Polysaccharide Biosynthesis Protein SpsA, Chain A"/>
    <property type="match status" value="1"/>
</dbReference>
<evidence type="ECO:0000313" key="2">
    <source>
        <dbReference type="Proteomes" id="UP000766609"/>
    </source>
</evidence>
<dbReference type="EMBL" id="JAHVHP010000001">
    <property type="protein sequence ID" value="MBY5950849.1"/>
    <property type="molecule type" value="Genomic_DNA"/>
</dbReference>
<dbReference type="SUPFAM" id="SSF53448">
    <property type="entry name" value="Nucleotide-diphospho-sugar transferases"/>
    <property type="match status" value="1"/>
</dbReference>
<gene>
    <name evidence="1" type="ORF">KUV23_07685</name>
</gene>
<dbReference type="Proteomes" id="UP000766609">
    <property type="component" value="Unassembled WGS sequence"/>
</dbReference>
<name>A0ABS7N3F0_9BACT</name>
<dbReference type="InterPro" id="IPR029044">
    <property type="entry name" value="Nucleotide-diphossugar_trans"/>
</dbReference>
<evidence type="ECO:0008006" key="3">
    <source>
        <dbReference type="Google" id="ProtNLM"/>
    </source>
</evidence>
<protein>
    <recommendedName>
        <fullName evidence="3">Glycosyl transferase</fullName>
    </recommendedName>
</protein>
<accession>A0ABS7N3F0</accession>
<comment type="caution">
    <text evidence="1">The sequence shown here is derived from an EMBL/GenBank/DDBJ whole genome shotgun (WGS) entry which is preliminary data.</text>
</comment>
<organism evidence="1 2">
    <name type="scientific">Algoriphagus marincola</name>
    <dbReference type="NCBI Taxonomy" id="264027"/>
    <lineage>
        <taxon>Bacteria</taxon>
        <taxon>Pseudomonadati</taxon>
        <taxon>Bacteroidota</taxon>
        <taxon>Cytophagia</taxon>
        <taxon>Cytophagales</taxon>
        <taxon>Cyclobacteriaceae</taxon>
        <taxon>Algoriphagus</taxon>
    </lineage>
</organism>
<proteinExistence type="predicted"/>
<keyword evidence="2" id="KW-1185">Reference proteome</keyword>